<dbReference type="Proteomes" id="UP000000442">
    <property type="component" value="Chromosome"/>
</dbReference>
<gene>
    <name evidence="1" type="ordered locus">HRM2_26470</name>
</gene>
<dbReference type="HOGENOM" id="CLU_2878459_0_0_7"/>
<dbReference type="EMBL" id="CP001087">
    <property type="protein sequence ID" value="ACN15741.1"/>
    <property type="molecule type" value="Genomic_DNA"/>
</dbReference>
<reference evidence="1 2" key="1">
    <citation type="journal article" date="2009" name="Environ. Microbiol.">
        <title>Genome sequence of Desulfobacterium autotrophicum HRM2, a marine sulfate reducer oxidizing organic carbon completely to carbon dioxide.</title>
        <authorList>
            <person name="Strittmatter A.W."/>
            <person name="Liesegang H."/>
            <person name="Rabus R."/>
            <person name="Decker I."/>
            <person name="Amann J."/>
            <person name="Andres S."/>
            <person name="Henne A."/>
            <person name="Fricke W.F."/>
            <person name="Martinez-Arias R."/>
            <person name="Bartels D."/>
            <person name="Goesmann A."/>
            <person name="Krause L."/>
            <person name="Puehler A."/>
            <person name="Klenk H.P."/>
            <person name="Richter M."/>
            <person name="Schuler M."/>
            <person name="Gloeckner F.O."/>
            <person name="Meyerdierks A."/>
            <person name="Gottschalk G."/>
            <person name="Amann R."/>
        </authorList>
    </citation>
    <scope>NUCLEOTIDE SEQUENCE [LARGE SCALE GENOMIC DNA]</scope>
    <source>
        <strain evidence="2">ATCC 43914 / DSM 3382 / HRM2</strain>
    </source>
</reference>
<protein>
    <submittedName>
        <fullName evidence="1">Uncharacterized protein</fullName>
    </submittedName>
</protein>
<dbReference type="KEGG" id="dat:HRM2_26470"/>
<organism evidence="1 2">
    <name type="scientific">Desulforapulum autotrophicum (strain ATCC 43914 / DSM 3382 / VKM B-1955 / HRM2)</name>
    <name type="common">Desulfobacterium autotrophicum</name>
    <dbReference type="NCBI Taxonomy" id="177437"/>
    <lineage>
        <taxon>Bacteria</taxon>
        <taxon>Pseudomonadati</taxon>
        <taxon>Thermodesulfobacteriota</taxon>
        <taxon>Desulfobacteria</taxon>
        <taxon>Desulfobacterales</taxon>
        <taxon>Desulfobacteraceae</taxon>
        <taxon>Desulforapulum</taxon>
    </lineage>
</organism>
<evidence type="ECO:0000313" key="1">
    <source>
        <dbReference type="EMBL" id="ACN15741.1"/>
    </source>
</evidence>
<evidence type="ECO:0000313" key="2">
    <source>
        <dbReference type="Proteomes" id="UP000000442"/>
    </source>
</evidence>
<accession>C0QI05</accession>
<keyword evidence="2" id="KW-1185">Reference proteome</keyword>
<sequence>MSHTGRWYSILKSSSYPSILIIIQPENTRLVHDAFRSSDLKAHWIPGNWKLRKGVPFEKTVVV</sequence>
<dbReference type="AlphaFoldDB" id="C0QI05"/>
<name>C0QI05_DESAH</name>
<proteinExistence type="predicted"/>
<dbReference type="STRING" id="177437.HRM2_26470"/>